<evidence type="ECO:0000256" key="2">
    <source>
        <dbReference type="ARBA" id="ARBA00023015"/>
    </source>
</evidence>
<keyword evidence="1" id="KW-0678">Repressor</keyword>
<dbReference type="InterPro" id="IPR001647">
    <property type="entry name" value="HTH_TetR"/>
</dbReference>
<dbReference type="EMBL" id="LDJJ01000002">
    <property type="protein sequence ID" value="KRG72651.1"/>
    <property type="molecule type" value="Genomic_DNA"/>
</dbReference>
<dbReference type="GO" id="GO:0000976">
    <property type="term" value="F:transcription cis-regulatory region binding"/>
    <property type="evidence" value="ECO:0007669"/>
    <property type="project" value="TreeGrafter"/>
</dbReference>
<evidence type="ECO:0000256" key="3">
    <source>
        <dbReference type="ARBA" id="ARBA00023125"/>
    </source>
</evidence>
<dbReference type="GO" id="GO:0003700">
    <property type="term" value="F:DNA-binding transcription factor activity"/>
    <property type="evidence" value="ECO:0007669"/>
    <property type="project" value="TreeGrafter"/>
</dbReference>
<name>A0A0R0CTH8_9GAMM</name>
<feature type="region of interest" description="Disordered" evidence="6">
    <location>
        <begin position="1"/>
        <end position="25"/>
    </location>
</feature>
<evidence type="ECO:0000259" key="7">
    <source>
        <dbReference type="PROSITE" id="PS50977"/>
    </source>
</evidence>
<evidence type="ECO:0000256" key="6">
    <source>
        <dbReference type="SAM" id="MobiDB-lite"/>
    </source>
</evidence>
<dbReference type="PANTHER" id="PTHR30055">
    <property type="entry name" value="HTH-TYPE TRANSCRIPTIONAL REGULATOR RUTR"/>
    <property type="match status" value="1"/>
</dbReference>
<evidence type="ECO:0000256" key="5">
    <source>
        <dbReference type="PROSITE-ProRule" id="PRU00335"/>
    </source>
</evidence>
<dbReference type="PANTHER" id="PTHR30055:SF234">
    <property type="entry name" value="HTH-TYPE TRANSCRIPTIONAL REGULATOR BETI"/>
    <property type="match status" value="1"/>
</dbReference>
<dbReference type="PATRIC" id="fig|405446.3.peg.798"/>
<feature type="domain" description="HTH tetR-type" evidence="7">
    <location>
        <begin position="22"/>
        <end position="82"/>
    </location>
</feature>
<dbReference type="PROSITE" id="PS50977">
    <property type="entry name" value="HTH_TETR_2"/>
    <property type="match status" value="1"/>
</dbReference>
<dbReference type="InterPro" id="IPR009057">
    <property type="entry name" value="Homeodomain-like_sf"/>
</dbReference>
<proteinExistence type="predicted"/>
<dbReference type="Pfam" id="PF00440">
    <property type="entry name" value="TetR_N"/>
    <property type="match status" value="1"/>
</dbReference>
<feature type="DNA-binding region" description="H-T-H motif" evidence="5">
    <location>
        <begin position="45"/>
        <end position="64"/>
    </location>
</feature>
<evidence type="ECO:0000313" key="8">
    <source>
        <dbReference type="EMBL" id="KRG72651.1"/>
    </source>
</evidence>
<accession>A0A0R0CTH8</accession>
<dbReference type="RefSeq" id="WP_275452858.1">
    <property type="nucleotide sequence ID" value="NZ_LDJJ01000002.1"/>
</dbReference>
<keyword evidence="4" id="KW-0804">Transcription</keyword>
<keyword evidence="2" id="KW-0805">Transcription regulation</keyword>
<dbReference type="SUPFAM" id="SSF46689">
    <property type="entry name" value="Homeodomain-like"/>
    <property type="match status" value="1"/>
</dbReference>
<keyword evidence="9" id="KW-1185">Reference proteome</keyword>
<evidence type="ECO:0000313" key="9">
    <source>
        <dbReference type="Proteomes" id="UP000051863"/>
    </source>
</evidence>
<reference evidence="8 9" key="1">
    <citation type="submission" date="2015-05" db="EMBL/GenBank/DDBJ databases">
        <title>Genome sequencing and analysis of members of genus Stenotrophomonas.</title>
        <authorList>
            <person name="Patil P.P."/>
            <person name="Midha S."/>
            <person name="Patil P.B."/>
        </authorList>
    </citation>
    <scope>NUCLEOTIDE SEQUENCE [LARGE SCALE GENOMIC DNA]</scope>
    <source>
        <strain evidence="8 9">DSM 18941</strain>
    </source>
</reference>
<dbReference type="InterPro" id="IPR050109">
    <property type="entry name" value="HTH-type_TetR-like_transc_reg"/>
</dbReference>
<dbReference type="InterPro" id="IPR039538">
    <property type="entry name" value="BetI_C"/>
</dbReference>
<dbReference type="SUPFAM" id="SSF48498">
    <property type="entry name" value="Tetracyclin repressor-like, C-terminal domain"/>
    <property type="match status" value="1"/>
</dbReference>
<dbReference type="Proteomes" id="UP000051863">
    <property type="component" value="Unassembled WGS sequence"/>
</dbReference>
<dbReference type="InterPro" id="IPR036271">
    <property type="entry name" value="Tet_transcr_reg_TetR-rel_C_sf"/>
</dbReference>
<dbReference type="AlphaFoldDB" id="A0A0R0CTH8"/>
<dbReference type="Pfam" id="PF13977">
    <property type="entry name" value="TetR_C_6"/>
    <property type="match status" value="1"/>
</dbReference>
<feature type="compositionally biased region" description="Polar residues" evidence="6">
    <location>
        <begin position="1"/>
        <end position="12"/>
    </location>
</feature>
<dbReference type="Gene3D" id="1.10.357.10">
    <property type="entry name" value="Tetracycline Repressor, domain 2"/>
    <property type="match status" value="1"/>
</dbReference>
<protein>
    <recommendedName>
        <fullName evidence="7">HTH tetR-type domain-containing protein</fullName>
    </recommendedName>
</protein>
<gene>
    <name evidence="8" type="ORF">ABB27_00480</name>
</gene>
<evidence type="ECO:0000256" key="1">
    <source>
        <dbReference type="ARBA" id="ARBA00022491"/>
    </source>
</evidence>
<comment type="caution">
    <text evidence="8">The sequence shown here is derived from an EMBL/GenBank/DDBJ whole genome shotgun (WGS) entry which is preliminary data.</text>
</comment>
<organism evidence="8 9">
    <name type="scientific">Stenotrophomonas terrae</name>
    <dbReference type="NCBI Taxonomy" id="405446"/>
    <lineage>
        <taxon>Bacteria</taxon>
        <taxon>Pseudomonadati</taxon>
        <taxon>Pseudomonadota</taxon>
        <taxon>Gammaproteobacteria</taxon>
        <taxon>Lysobacterales</taxon>
        <taxon>Lysobacteraceae</taxon>
        <taxon>Stenotrophomonas</taxon>
    </lineage>
</organism>
<keyword evidence="3 5" id="KW-0238">DNA-binding</keyword>
<dbReference type="PRINTS" id="PR00455">
    <property type="entry name" value="HTHTETR"/>
</dbReference>
<sequence>MPTPLPTSSRNTQARRRSPKGDRRRQQILDAAMQVFARDGYSNASIGEVAAQVGLTLPGLLHYFPSKTDMLLAVLDVRDQRSPRLPGYPQNLTLEEAVAGPPLPWPVLVEQLRVVNRANTQIPGVIKAFSLLNAESLSDDHPAQAWFHQRSALMLELIASSVRHAQQAGEILATVDPAQIAAELVAMMDGLQLLWLRHPARVDLAEHFERYLEHLQRAIALR</sequence>
<evidence type="ECO:0000256" key="4">
    <source>
        <dbReference type="ARBA" id="ARBA00023163"/>
    </source>
</evidence>